<evidence type="ECO:0000313" key="3">
    <source>
        <dbReference type="Proteomes" id="UP000492821"/>
    </source>
</evidence>
<feature type="region of interest" description="Disordered" evidence="1">
    <location>
        <begin position="98"/>
        <end position="179"/>
    </location>
</feature>
<evidence type="ECO:0000256" key="1">
    <source>
        <dbReference type="SAM" id="MobiDB-lite"/>
    </source>
</evidence>
<dbReference type="Gene3D" id="2.30.30.140">
    <property type="match status" value="1"/>
</dbReference>
<evidence type="ECO:0000313" key="4">
    <source>
        <dbReference type="WBParaSite" id="Pan_g16905.t1"/>
    </source>
</evidence>
<feature type="region of interest" description="Disordered" evidence="1">
    <location>
        <begin position="204"/>
        <end position="228"/>
    </location>
</feature>
<dbReference type="Proteomes" id="UP000492821">
    <property type="component" value="Unassembled WGS sequence"/>
</dbReference>
<keyword evidence="3" id="KW-1185">Reference proteome</keyword>
<organism evidence="3 4">
    <name type="scientific">Panagrellus redivivus</name>
    <name type="common">Microworm</name>
    <dbReference type="NCBI Taxonomy" id="6233"/>
    <lineage>
        <taxon>Eukaryota</taxon>
        <taxon>Metazoa</taxon>
        <taxon>Ecdysozoa</taxon>
        <taxon>Nematoda</taxon>
        <taxon>Chromadorea</taxon>
        <taxon>Rhabditida</taxon>
        <taxon>Tylenchina</taxon>
        <taxon>Panagrolaimomorpha</taxon>
        <taxon>Panagrolaimoidea</taxon>
        <taxon>Panagrolaimidae</taxon>
        <taxon>Panagrellus</taxon>
    </lineage>
</organism>
<proteinExistence type="predicted"/>
<dbReference type="InterPro" id="IPR002999">
    <property type="entry name" value="Tudor"/>
</dbReference>
<feature type="compositionally biased region" description="Pro residues" evidence="1">
    <location>
        <begin position="167"/>
        <end position="178"/>
    </location>
</feature>
<dbReference type="SMART" id="SM00333">
    <property type="entry name" value="TUDOR"/>
    <property type="match status" value="1"/>
</dbReference>
<reference evidence="3" key="1">
    <citation type="journal article" date="2013" name="Genetics">
        <title>The draft genome and transcriptome of Panagrellus redivivus are shaped by the harsh demands of a free-living lifestyle.</title>
        <authorList>
            <person name="Srinivasan J."/>
            <person name="Dillman A.R."/>
            <person name="Macchietto M.G."/>
            <person name="Heikkinen L."/>
            <person name="Lakso M."/>
            <person name="Fracchia K.M."/>
            <person name="Antoshechkin I."/>
            <person name="Mortazavi A."/>
            <person name="Wong G."/>
            <person name="Sternberg P.W."/>
        </authorList>
    </citation>
    <scope>NUCLEOTIDE SEQUENCE [LARGE SCALE GENOMIC DNA]</scope>
    <source>
        <strain evidence="3">MT8872</strain>
    </source>
</reference>
<dbReference type="CDD" id="cd20379">
    <property type="entry name" value="Tudor_dTUD-like"/>
    <property type="match status" value="1"/>
</dbReference>
<evidence type="ECO:0000259" key="2">
    <source>
        <dbReference type="SMART" id="SM00333"/>
    </source>
</evidence>
<protein>
    <submittedName>
        <fullName evidence="4">Tudor domain-containing protein</fullName>
    </submittedName>
</protein>
<dbReference type="WBParaSite" id="Pan_g16905.t1">
    <property type="protein sequence ID" value="Pan_g16905.t1"/>
    <property type="gene ID" value="Pan_g16905"/>
</dbReference>
<sequence>MASEPFSPFKETLKLLRRSLFNYELTLQEIDRAVSTTSEYTIDKLARKDGFKSGLEYLQARFTQYVVVTGVRVKAYPEKLYDTENLHTIYNLHVRTKDPKAKQLSNPTRENETFKPAATVQPVQSPAPAPPATRTQPFTFQGDPHDVEITRLSQPVRAPEPYREPPRVPPPRVAPPPGLSYQDQHPLLPPGLAGPDYYERVPARADSSRGNTGFNTDEHKYVPPNPTLHYRDIAIPEPLAESEEMHQAQKIMDIFPPMPTKTDLLKTQIMSKYFRKLNEVASALENIRVFDFKPRKEYLKAKTPRDYYTRIILALCNLTDGGNNPFEDSLANAIHRLPWLTLRHESGMTYADLVKVLKAVPDYFEIYETEKYNIPTYGIKIKLPMSWEESQPIMDQLMPDIPVASYIVDDKGFTSGVVIETKNTNHPYAIRFTCNEDKYNKLAAALMKFSDGQIVQQTYPFMIVLVEVEFMYYRGRVITISDTKIRIEFIDYGGTLNVEPSKLYVMPPKFAEYESLAVPAEYISGNLSVKPAKDKAIKQNCSKVLKLRIIEDNRDHVCFKVA</sequence>
<name>A0A7E4V636_PANRE</name>
<dbReference type="Pfam" id="PF00567">
    <property type="entry name" value="TUDOR"/>
    <property type="match status" value="1"/>
</dbReference>
<dbReference type="AlphaFoldDB" id="A0A7E4V636"/>
<reference evidence="4" key="2">
    <citation type="submission" date="2020-10" db="UniProtKB">
        <authorList>
            <consortium name="WormBaseParasite"/>
        </authorList>
    </citation>
    <scope>IDENTIFICATION</scope>
</reference>
<accession>A0A7E4V636</accession>
<feature type="domain" description="Tudor" evidence="2">
    <location>
        <begin position="456"/>
        <end position="511"/>
    </location>
</feature>
<dbReference type="SUPFAM" id="SSF63748">
    <property type="entry name" value="Tudor/PWWP/MBT"/>
    <property type="match status" value="1"/>
</dbReference>